<proteinExistence type="predicted"/>
<evidence type="ECO:0000313" key="2">
    <source>
        <dbReference type="Proteomes" id="UP000824120"/>
    </source>
</evidence>
<comment type="caution">
    <text evidence="1">The sequence shown here is derived from an EMBL/GenBank/DDBJ whole genome shotgun (WGS) entry which is preliminary data.</text>
</comment>
<evidence type="ECO:0000313" key="1">
    <source>
        <dbReference type="EMBL" id="KAG5606978.1"/>
    </source>
</evidence>
<organism evidence="1 2">
    <name type="scientific">Solanum commersonii</name>
    <name type="common">Commerson's wild potato</name>
    <name type="synonym">Commerson's nightshade</name>
    <dbReference type="NCBI Taxonomy" id="4109"/>
    <lineage>
        <taxon>Eukaryota</taxon>
        <taxon>Viridiplantae</taxon>
        <taxon>Streptophyta</taxon>
        <taxon>Embryophyta</taxon>
        <taxon>Tracheophyta</taxon>
        <taxon>Spermatophyta</taxon>
        <taxon>Magnoliopsida</taxon>
        <taxon>eudicotyledons</taxon>
        <taxon>Gunneridae</taxon>
        <taxon>Pentapetalae</taxon>
        <taxon>asterids</taxon>
        <taxon>lamiids</taxon>
        <taxon>Solanales</taxon>
        <taxon>Solanaceae</taxon>
        <taxon>Solanoideae</taxon>
        <taxon>Solaneae</taxon>
        <taxon>Solanum</taxon>
    </lineage>
</organism>
<accession>A0A9J5Z2T1</accession>
<gene>
    <name evidence="1" type="ORF">H5410_028470</name>
</gene>
<sequence length="62" mass="7613">MLKDLQYHLHLVRRRAWKHRIALHHIDKAIPEMEKEYLHSSVRSTEIIVAIHDMKMLRIQEF</sequence>
<dbReference type="EMBL" id="JACXVP010000005">
    <property type="protein sequence ID" value="KAG5606978.1"/>
    <property type="molecule type" value="Genomic_DNA"/>
</dbReference>
<protein>
    <submittedName>
        <fullName evidence="1">Uncharacterized protein</fullName>
    </submittedName>
</protein>
<dbReference type="AlphaFoldDB" id="A0A9J5Z2T1"/>
<keyword evidence="2" id="KW-1185">Reference proteome</keyword>
<name>A0A9J5Z2T1_SOLCO</name>
<reference evidence="1 2" key="1">
    <citation type="submission" date="2020-09" db="EMBL/GenBank/DDBJ databases">
        <title>De no assembly of potato wild relative species, Solanum commersonii.</title>
        <authorList>
            <person name="Cho K."/>
        </authorList>
    </citation>
    <scope>NUCLEOTIDE SEQUENCE [LARGE SCALE GENOMIC DNA]</scope>
    <source>
        <strain evidence="1">LZ3.2</strain>
        <tissue evidence="1">Leaf</tissue>
    </source>
</reference>
<dbReference type="Proteomes" id="UP000824120">
    <property type="component" value="Chromosome 5"/>
</dbReference>